<evidence type="ECO:0000256" key="3">
    <source>
        <dbReference type="ARBA" id="ARBA00023110"/>
    </source>
</evidence>
<gene>
    <name evidence="6" type="ORF">LSAT_V11C700364820</name>
</gene>
<dbReference type="AlphaFoldDB" id="A0A9R1X0U4"/>
<evidence type="ECO:0000256" key="4">
    <source>
        <dbReference type="ARBA" id="ARBA00023235"/>
    </source>
</evidence>
<evidence type="ECO:0000256" key="1">
    <source>
        <dbReference type="ARBA" id="ARBA00007365"/>
    </source>
</evidence>
<dbReference type="PANTHER" id="PTHR11071:SF561">
    <property type="entry name" value="PEPTIDYL-PROLYL CIS-TRANS ISOMERASE D-RELATED"/>
    <property type="match status" value="1"/>
</dbReference>
<dbReference type="InterPro" id="IPR020892">
    <property type="entry name" value="Cyclophilin-type_PPIase_CS"/>
</dbReference>
<dbReference type="PANTHER" id="PTHR11071">
    <property type="entry name" value="PEPTIDYL-PROLYL CIS-TRANS ISOMERASE"/>
    <property type="match status" value="1"/>
</dbReference>
<dbReference type="GO" id="GO:0016018">
    <property type="term" value="F:cyclosporin A binding"/>
    <property type="evidence" value="ECO:0000318"/>
    <property type="project" value="GO_Central"/>
</dbReference>
<evidence type="ECO:0000259" key="5">
    <source>
        <dbReference type="PROSITE" id="PS50072"/>
    </source>
</evidence>
<dbReference type="PRINTS" id="PR00153">
    <property type="entry name" value="CSAPPISMRASE"/>
</dbReference>
<dbReference type="SUPFAM" id="SSF50891">
    <property type="entry name" value="Cyclophilin-like"/>
    <property type="match status" value="1"/>
</dbReference>
<dbReference type="Proteomes" id="UP000235145">
    <property type="component" value="Unassembled WGS sequence"/>
</dbReference>
<dbReference type="Gene3D" id="2.40.100.10">
    <property type="entry name" value="Cyclophilin-like"/>
    <property type="match status" value="1"/>
</dbReference>
<accession>A0A9R1X0U4</accession>
<dbReference type="PROSITE" id="PS00170">
    <property type="entry name" value="CSA_PPIASE_1"/>
    <property type="match status" value="1"/>
</dbReference>
<keyword evidence="4" id="KW-0413">Isomerase</keyword>
<dbReference type="GO" id="GO:0005737">
    <property type="term" value="C:cytoplasm"/>
    <property type="evidence" value="ECO:0000318"/>
    <property type="project" value="GO_Central"/>
</dbReference>
<feature type="domain" description="PPIase cyclophilin-type" evidence="5">
    <location>
        <begin position="1"/>
        <end position="137"/>
    </location>
</feature>
<protein>
    <recommendedName>
        <fullName evidence="2">peptidylprolyl isomerase</fullName>
        <ecNumber evidence="2">5.2.1.8</ecNumber>
    </recommendedName>
</protein>
<sequence length="318" mass="35779">MVIPLLLGEKGMGKIGKPLRYKGSTFHRIVPSFMIQGGDFRRGDGRDGESIYGEKFADENFKLKHTDPGVLSKASAGPDTNGSQLFITTVINSRKLMLRAGKSKVTYYIFFLNLKLNQIFMYLNVGMAFLLSTNKLEPIKFWEFMAAMAMKGALCDRLLDYDETICQKVVAVVSEKSLLVKRYIMERLSDIYMTCCFKQISDTVEYILCAFLFPPEFFVRDKVWVKLLSKFDKVEVKALENTGAEAKGSGINDPTITMEELYSLLLIIGHVLANEGKGETPLIPRLMEVVLFKFVGLVDVHSVKQSTSDVVKVGNKFL</sequence>
<dbReference type="Pfam" id="PF00160">
    <property type="entry name" value="Pro_isomerase"/>
    <property type="match status" value="1"/>
</dbReference>
<keyword evidence="7" id="KW-1185">Reference proteome</keyword>
<dbReference type="PROSITE" id="PS50072">
    <property type="entry name" value="CSA_PPIASE_2"/>
    <property type="match status" value="1"/>
</dbReference>
<dbReference type="InterPro" id="IPR029000">
    <property type="entry name" value="Cyclophilin-like_dom_sf"/>
</dbReference>
<comment type="similarity">
    <text evidence="1">Belongs to the cyclophilin-type PPIase family.</text>
</comment>
<evidence type="ECO:0000313" key="7">
    <source>
        <dbReference type="Proteomes" id="UP000235145"/>
    </source>
</evidence>
<dbReference type="InterPro" id="IPR002130">
    <property type="entry name" value="Cyclophilin-type_PPIase_dom"/>
</dbReference>
<evidence type="ECO:0000313" key="6">
    <source>
        <dbReference type="EMBL" id="KAJ0194931.1"/>
    </source>
</evidence>
<keyword evidence="3" id="KW-0697">Rotamase</keyword>
<dbReference type="EMBL" id="NBSK02000007">
    <property type="protein sequence ID" value="KAJ0194931.1"/>
    <property type="molecule type" value="Genomic_DNA"/>
</dbReference>
<name>A0A9R1X0U4_LACSA</name>
<dbReference type="GO" id="GO:0003755">
    <property type="term" value="F:peptidyl-prolyl cis-trans isomerase activity"/>
    <property type="evidence" value="ECO:0000318"/>
    <property type="project" value="GO_Central"/>
</dbReference>
<dbReference type="GO" id="GO:0006457">
    <property type="term" value="P:protein folding"/>
    <property type="evidence" value="ECO:0000318"/>
    <property type="project" value="GO_Central"/>
</dbReference>
<organism evidence="6 7">
    <name type="scientific">Lactuca sativa</name>
    <name type="common">Garden lettuce</name>
    <dbReference type="NCBI Taxonomy" id="4236"/>
    <lineage>
        <taxon>Eukaryota</taxon>
        <taxon>Viridiplantae</taxon>
        <taxon>Streptophyta</taxon>
        <taxon>Embryophyta</taxon>
        <taxon>Tracheophyta</taxon>
        <taxon>Spermatophyta</taxon>
        <taxon>Magnoliopsida</taxon>
        <taxon>eudicotyledons</taxon>
        <taxon>Gunneridae</taxon>
        <taxon>Pentapetalae</taxon>
        <taxon>asterids</taxon>
        <taxon>campanulids</taxon>
        <taxon>Asterales</taxon>
        <taxon>Asteraceae</taxon>
        <taxon>Cichorioideae</taxon>
        <taxon>Cichorieae</taxon>
        <taxon>Lactucinae</taxon>
        <taxon>Lactuca</taxon>
    </lineage>
</organism>
<comment type="caution">
    <text evidence="6">The sequence shown here is derived from an EMBL/GenBank/DDBJ whole genome shotgun (WGS) entry which is preliminary data.</text>
</comment>
<proteinExistence type="inferred from homology"/>
<dbReference type="EC" id="5.2.1.8" evidence="2"/>
<evidence type="ECO:0000256" key="2">
    <source>
        <dbReference type="ARBA" id="ARBA00013194"/>
    </source>
</evidence>
<reference evidence="6 7" key="1">
    <citation type="journal article" date="2017" name="Nat. Commun.">
        <title>Genome assembly with in vitro proximity ligation data and whole-genome triplication in lettuce.</title>
        <authorList>
            <person name="Reyes-Chin-Wo S."/>
            <person name="Wang Z."/>
            <person name="Yang X."/>
            <person name="Kozik A."/>
            <person name="Arikit S."/>
            <person name="Song C."/>
            <person name="Xia L."/>
            <person name="Froenicke L."/>
            <person name="Lavelle D.O."/>
            <person name="Truco M.J."/>
            <person name="Xia R."/>
            <person name="Zhu S."/>
            <person name="Xu C."/>
            <person name="Xu H."/>
            <person name="Xu X."/>
            <person name="Cox K."/>
            <person name="Korf I."/>
            <person name="Meyers B.C."/>
            <person name="Michelmore R.W."/>
        </authorList>
    </citation>
    <scope>NUCLEOTIDE SEQUENCE [LARGE SCALE GENOMIC DNA]</scope>
    <source>
        <strain evidence="7">cv. Salinas</strain>
        <tissue evidence="6">Seedlings</tissue>
    </source>
</reference>